<reference evidence="2" key="1">
    <citation type="journal article" date="2009" name="PLoS Genet.">
        <title>Sequencing, mapping, and analysis of 27,455 maize full-length cDNAs.</title>
        <authorList>
            <person name="Soderlund C."/>
            <person name="Descour A."/>
            <person name="Kudrna D."/>
            <person name="Bomhoff M."/>
            <person name="Boyd L."/>
            <person name="Currie J."/>
            <person name="Angelova A."/>
            <person name="Collura K."/>
            <person name="Wissotski M."/>
            <person name="Ashley E."/>
            <person name="Morrow D."/>
            <person name="Fernandes J."/>
            <person name="Walbot V."/>
            <person name="Yu Y."/>
        </authorList>
    </citation>
    <scope>NUCLEOTIDE SEQUENCE</scope>
    <source>
        <strain evidence="2">B73</strain>
    </source>
</reference>
<evidence type="ECO:0000256" key="1">
    <source>
        <dbReference type="SAM" id="Phobius"/>
    </source>
</evidence>
<proteinExistence type="evidence at transcript level"/>
<keyword evidence="1" id="KW-0812">Transmembrane</keyword>
<keyword evidence="1" id="KW-0472">Membrane</keyword>
<feature type="transmembrane region" description="Helical" evidence="1">
    <location>
        <begin position="75"/>
        <end position="99"/>
    </location>
</feature>
<evidence type="ECO:0000313" key="2">
    <source>
        <dbReference type="EMBL" id="ACR37932.1"/>
    </source>
</evidence>
<name>C4J9T2_MAIZE</name>
<organism evidence="2">
    <name type="scientific">Zea mays</name>
    <name type="common">Maize</name>
    <dbReference type="NCBI Taxonomy" id="4577"/>
    <lineage>
        <taxon>Eukaryota</taxon>
        <taxon>Viridiplantae</taxon>
        <taxon>Streptophyta</taxon>
        <taxon>Embryophyta</taxon>
        <taxon>Tracheophyta</taxon>
        <taxon>Spermatophyta</taxon>
        <taxon>Magnoliopsida</taxon>
        <taxon>Liliopsida</taxon>
        <taxon>Poales</taxon>
        <taxon>Poaceae</taxon>
        <taxon>PACMAD clade</taxon>
        <taxon>Panicoideae</taxon>
        <taxon>Andropogonodae</taxon>
        <taxon>Andropogoneae</taxon>
        <taxon>Tripsacinae</taxon>
        <taxon>Zea</taxon>
    </lineage>
</organism>
<dbReference type="EMBL" id="BT087579">
    <property type="protein sequence ID" value="ACR37932.1"/>
    <property type="molecule type" value="mRNA"/>
</dbReference>
<feature type="transmembrane region" description="Helical" evidence="1">
    <location>
        <begin position="29"/>
        <end position="55"/>
    </location>
</feature>
<dbReference type="AlphaFoldDB" id="C4J9T2"/>
<dbReference type="HOGENOM" id="CLU_2295770_0_0_1"/>
<accession>C4J9T2</accession>
<sequence>MGFKSRPKFYLSCLGSGISFNKYMWTPLFVPRICAIVWFCALFNLYLYTLLPMHLVGLLGNQSLLHILLNSSTTYLFPVFFTSSRIVIVWLLILVLLLFCY</sequence>
<protein>
    <submittedName>
        <fullName evidence="2">Uncharacterized protein</fullName>
    </submittedName>
</protein>
<keyword evidence="1" id="KW-1133">Transmembrane helix</keyword>